<dbReference type="Gene3D" id="3.90.180.10">
    <property type="entry name" value="Medium-chain alcohol dehydrogenases, catalytic domain"/>
    <property type="match status" value="1"/>
</dbReference>
<dbReference type="InterPro" id="IPR020843">
    <property type="entry name" value="ER"/>
</dbReference>
<dbReference type="PANTHER" id="PTHR45033:SF2">
    <property type="entry name" value="ZINC-TYPE ALCOHOL DEHYDROGENASE-LIKE PROTEIN C1773.06C"/>
    <property type="match status" value="1"/>
</dbReference>
<evidence type="ECO:0000259" key="1">
    <source>
        <dbReference type="SMART" id="SM00829"/>
    </source>
</evidence>
<dbReference type="Gene3D" id="3.40.50.720">
    <property type="entry name" value="NAD(P)-binding Rossmann-like Domain"/>
    <property type="match status" value="1"/>
</dbReference>
<feature type="domain" description="Enoyl reductase (ER)" evidence="1">
    <location>
        <begin position="16"/>
        <end position="339"/>
    </location>
</feature>
<protein>
    <submittedName>
        <fullName evidence="2">Alcohol dehydrogenase</fullName>
        <ecNumber evidence="2">1.1.1.1</ecNumber>
    </submittedName>
</protein>
<dbReference type="InterPro" id="IPR013149">
    <property type="entry name" value="ADH-like_C"/>
</dbReference>
<dbReference type="GO" id="GO:0004022">
    <property type="term" value="F:alcohol dehydrogenase (NAD+) activity"/>
    <property type="evidence" value="ECO:0007669"/>
    <property type="project" value="UniProtKB-EC"/>
</dbReference>
<dbReference type="InterPro" id="IPR052711">
    <property type="entry name" value="Zinc_ADH-like"/>
</dbReference>
<dbReference type="SMART" id="SM00829">
    <property type="entry name" value="PKS_ER"/>
    <property type="match status" value="1"/>
</dbReference>
<dbReference type="SUPFAM" id="SSF50129">
    <property type="entry name" value="GroES-like"/>
    <property type="match status" value="1"/>
</dbReference>
<accession>A0AAN0RBR2</accession>
<organism evidence="2 3">
    <name type="scientific">Granulibacter bethesdensis</name>
    <dbReference type="NCBI Taxonomy" id="364410"/>
    <lineage>
        <taxon>Bacteria</taxon>
        <taxon>Pseudomonadati</taxon>
        <taxon>Pseudomonadota</taxon>
        <taxon>Alphaproteobacteria</taxon>
        <taxon>Acetobacterales</taxon>
        <taxon>Acetobacteraceae</taxon>
        <taxon>Granulibacter</taxon>
    </lineage>
</organism>
<evidence type="ECO:0000313" key="3">
    <source>
        <dbReference type="Proteomes" id="UP000019438"/>
    </source>
</evidence>
<evidence type="ECO:0000313" key="2">
    <source>
        <dbReference type="EMBL" id="AHJ61842.1"/>
    </source>
</evidence>
<name>A0AAN0RBR2_9PROT</name>
<dbReference type="KEGG" id="gbc:GbCGDNIH3_0098"/>
<dbReference type="EC" id="1.1.1.1" evidence="2"/>
<keyword evidence="2" id="KW-0560">Oxidoreductase</keyword>
<dbReference type="AlphaFoldDB" id="A0AAN0RBR2"/>
<reference evidence="3" key="1">
    <citation type="submission" date="2012-06" db="EMBL/GenBank/DDBJ databases">
        <title>Genome analysis of multiple Granulibacter bethesdensis isolates demonstrates substantial genome diversity.</title>
        <authorList>
            <person name="Greenberg D.E."/>
            <person name="Porcella S.F."/>
            <person name="Zarember K."/>
            <person name="Zelazny A.M."/>
            <person name="Bruno D."/>
            <person name="Martens C."/>
            <person name="Barbian K.D."/>
            <person name="Jaske E."/>
            <person name="Holland S.M."/>
        </authorList>
    </citation>
    <scope>NUCLEOTIDE SEQUENCE [LARGE SCALE GENOMIC DNA]</scope>
    <source>
        <strain evidence="3">CGDNIH3</strain>
    </source>
</reference>
<dbReference type="InterPro" id="IPR036291">
    <property type="entry name" value="NAD(P)-bd_dom_sf"/>
</dbReference>
<gene>
    <name evidence="2" type="ORF">GbCGDNIH3_0098</name>
</gene>
<dbReference type="Proteomes" id="UP000019438">
    <property type="component" value="Chromosome"/>
</dbReference>
<dbReference type="InterPro" id="IPR013154">
    <property type="entry name" value="ADH-like_N"/>
</dbReference>
<dbReference type="CDD" id="cd08276">
    <property type="entry name" value="MDR7"/>
    <property type="match status" value="1"/>
</dbReference>
<dbReference type="Pfam" id="PF08240">
    <property type="entry name" value="ADH_N"/>
    <property type="match status" value="1"/>
</dbReference>
<dbReference type="SUPFAM" id="SSF51735">
    <property type="entry name" value="NAD(P)-binding Rossmann-fold domains"/>
    <property type="match status" value="1"/>
</dbReference>
<dbReference type="EMBL" id="CP003181">
    <property type="protein sequence ID" value="AHJ61842.1"/>
    <property type="molecule type" value="Genomic_DNA"/>
</dbReference>
<dbReference type="InterPro" id="IPR011032">
    <property type="entry name" value="GroES-like_sf"/>
</dbReference>
<dbReference type="RefSeq" id="WP_025285684.1">
    <property type="nucleotide sequence ID" value="NZ_CP003181.2"/>
</dbReference>
<dbReference type="PANTHER" id="PTHR45033">
    <property type="match status" value="1"/>
</dbReference>
<proteinExistence type="predicted"/>
<sequence length="343" mass="36801">MKLYRLPGPHGIVPQGFDSLYTTEAPEPKPRRGQVLVRLRAASLNYRDLLVARGQYPLSPVPPDLIPLSDGAGEVVETGEDVTRFQPGDRVAPCFFQSWHDGPITERDGASALGGAIHGVLTEYAVFEQDGLVRIPDHLSWEEAACLPCAAVTAWHALFGSAPVQPGQTVLTQGTGGVSIFAIQFAKAAGARVIATSSSDKKLSRAQALGADEGINYRNRPDWHKAATALTGGLGVDHVVEVGGSGTLPQSIRATRLGGQIHLIGVLTGQNEINPLPLMARSQTLRGIYVGSRAMFEAMNVAISQHRIRPVIDRVFPFAEAVAAYRHLESATHFGKVVIRLDE</sequence>
<dbReference type="Pfam" id="PF00107">
    <property type="entry name" value="ADH_zinc_N"/>
    <property type="match status" value="1"/>
</dbReference>